<reference evidence="3 4" key="1">
    <citation type="journal article" date="2010" name="Nature">
        <title>The Ectocarpus genome and the independent evolution of multicellularity in brown algae.</title>
        <authorList>
            <person name="Cock J.M."/>
            <person name="Sterck L."/>
            <person name="Rouze P."/>
            <person name="Scornet D."/>
            <person name="Allen A.E."/>
            <person name="Amoutzias G."/>
            <person name="Anthouard V."/>
            <person name="Artiguenave F."/>
            <person name="Aury J.M."/>
            <person name="Badger J.H."/>
            <person name="Beszteri B."/>
            <person name="Billiau K."/>
            <person name="Bonnet E."/>
            <person name="Bothwell J.H."/>
            <person name="Bowler C."/>
            <person name="Boyen C."/>
            <person name="Brownlee C."/>
            <person name="Carrano C.J."/>
            <person name="Charrier B."/>
            <person name="Cho G.Y."/>
            <person name="Coelho S.M."/>
            <person name="Collen J."/>
            <person name="Corre E."/>
            <person name="Da Silva C."/>
            <person name="Delage L."/>
            <person name="Delaroque N."/>
            <person name="Dittami S.M."/>
            <person name="Doulbeau S."/>
            <person name="Elias M."/>
            <person name="Farnham G."/>
            <person name="Gachon C.M."/>
            <person name="Gschloessl B."/>
            <person name="Heesch S."/>
            <person name="Jabbari K."/>
            <person name="Jubin C."/>
            <person name="Kawai H."/>
            <person name="Kimura K."/>
            <person name="Kloareg B."/>
            <person name="Kupper F.C."/>
            <person name="Lang D."/>
            <person name="Le Bail A."/>
            <person name="Leblanc C."/>
            <person name="Lerouge P."/>
            <person name="Lohr M."/>
            <person name="Lopez P.J."/>
            <person name="Martens C."/>
            <person name="Maumus F."/>
            <person name="Michel G."/>
            <person name="Miranda-Saavedra D."/>
            <person name="Morales J."/>
            <person name="Moreau H."/>
            <person name="Motomura T."/>
            <person name="Nagasato C."/>
            <person name="Napoli C.A."/>
            <person name="Nelson D.R."/>
            <person name="Nyvall-Collen P."/>
            <person name="Peters A.F."/>
            <person name="Pommier C."/>
            <person name="Potin P."/>
            <person name="Poulain J."/>
            <person name="Quesneville H."/>
            <person name="Read B."/>
            <person name="Rensing S.A."/>
            <person name="Ritter A."/>
            <person name="Rousvoal S."/>
            <person name="Samanta M."/>
            <person name="Samson G."/>
            <person name="Schroeder D.C."/>
            <person name="Segurens B."/>
            <person name="Strittmatter M."/>
            <person name="Tonon T."/>
            <person name="Tregear J.W."/>
            <person name="Valentin K."/>
            <person name="von Dassow P."/>
            <person name="Yamagishi T."/>
            <person name="Van de Peer Y."/>
            <person name="Wincker P."/>
        </authorList>
    </citation>
    <scope>NUCLEOTIDE SEQUENCE [LARGE SCALE GENOMIC DNA]</scope>
    <source>
        <strain evidence="4">Ec32 / CCAP1310/4</strain>
    </source>
</reference>
<evidence type="ECO:0000313" key="4">
    <source>
        <dbReference type="Proteomes" id="UP000002630"/>
    </source>
</evidence>
<evidence type="ECO:0000256" key="1">
    <source>
        <dbReference type="SAM" id="MobiDB-lite"/>
    </source>
</evidence>
<gene>
    <name evidence="3" type="ORF">Esi_0015_0039</name>
</gene>
<feature type="region of interest" description="Disordered" evidence="1">
    <location>
        <begin position="27"/>
        <end position="84"/>
    </location>
</feature>
<keyword evidence="2" id="KW-0732">Signal</keyword>
<evidence type="ECO:0000313" key="3">
    <source>
        <dbReference type="EMBL" id="CBN79896.1"/>
    </source>
</evidence>
<organism evidence="3 4">
    <name type="scientific">Ectocarpus siliculosus</name>
    <name type="common">Brown alga</name>
    <name type="synonym">Conferva siliculosa</name>
    <dbReference type="NCBI Taxonomy" id="2880"/>
    <lineage>
        <taxon>Eukaryota</taxon>
        <taxon>Sar</taxon>
        <taxon>Stramenopiles</taxon>
        <taxon>Ochrophyta</taxon>
        <taxon>PX clade</taxon>
        <taxon>Phaeophyceae</taxon>
        <taxon>Ectocarpales</taxon>
        <taxon>Ectocarpaceae</taxon>
        <taxon>Ectocarpus</taxon>
    </lineage>
</organism>
<dbReference type="InParanoid" id="D8LFH6"/>
<feature type="region of interest" description="Disordered" evidence="1">
    <location>
        <begin position="101"/>
        <end position="208"/>
    </location>
</feature>
<dbReference type="AlphaFoldDB" id="D8LFH6"/>
<name>D8LFH6_ECTSI</name>
<dbReference type="EMBL" id="FN649760">
    <property type="protein sequence ID" value="CBN79896.1"/>
    <property type="molecule type" value="Genomic_DNA"/>
</dbReference>
<proteinExistence type="predicted"/>
<dbReference type="OrthoDB" id="568100at2759"/>
<feature type="chain" id="PRO_5003117065" evidence="2">
    <location>
        <begin position="25"/>
        <end position="366"/>
    </location>
</feature>
<dbReference type="Proteomes" id="UP000002630">
    <property type="component" value="Unassembled WGS sequence"/>
</dbReference>
<dbReference type="eggNOG" id="ENOG502S2EZ">
    <property type="taxonomic scope" value="Eukaryota"/>
</dbReference>
<accession>D8LFH6</accession>
<keyword evidence="4" id="KW-1185">Reference proteome</keyword>
<feature type="signal peptide" evidence="2">
    <location>
        <begin position="1"/>
        <end position="24"/>
    </location>
</feature>
<feature type="compositionally biased region" description="Low complexity" evidence="1">
    <location>
        <begin position="171"/>
        <end position="182"/>
    </location>
</feature>
<evidence type="ECO:0000256" key="2">
    <source>
        <dbReference type="SAM" id="SignalP"/>
    </source>
</evidence>
<protein>
    <submittedName>
        <fullName evidence="3">Uncharacterized protein</fullName>
    </submittedName>
</protein>
<sequence>MASSSNLNLLATVCLLEGNGSCGGIESGGGGDGANRDETVPIEDGALDLSQELAATRVTSTQPDEPVAAPASAQDTECEQPSPASDALVAGGVAVQAAGEAGADDVMPTSRGSAGVAIQPGEAQRVQNSRGSHDLLDEIRADEDGEEQERAVSDKLVASGSSSSGGGGSGSSSDVESRSGNGSENGGGAHHEEDDISVPRRSNRVPGSSALERTSVVRLLDQIRADDPRVEILKLHDYLPADVSTPIINAVLKALMCNSNCQALYIQNVSIGFRDEQLRMLAKVLRRGNIWCLNAGENSGITPSAWWWFVEEIKTTSVTHAYLSEECIPCGLTETMQKAIRANRAKHTRHKSASNVEVIRRCTNMW</sequence>